<evidence type="ECO:0000313" key="1">
    <source>
        <dbReference type="EMBL" id="KAK8094046.1"/>
    </source>
</evidence>
<reference evidence="1 2" key="1">
    <citation type="submission" date="2023-01" db="EMBL/GenBank/DDBJ databases">
        <title>Analysis of 21 Apiospora genomes using comparative genomics revels a genus with tremendous synthesis potential of carbohydrate active enzymes and secondary metabolites.</title>
        <authorList>
            <person name="Sorensen T."/>
        </authorList>
    </citation>
    <scope>NUCLEOTIDE SEQUENCE [LARGE SCALE GENOMIC DNA]</scope>
    <source>
        <strain evidence="1 2">CBS 114990</strain>
    </source>
</reference>
<protein>
    <submittedName>
        <fullName evidence="1">Uncharacterized protein</fullName>
    </submittedName>
</protein>
<proteinExistence type="predicted"/>
<keyword evidence="2" id="KW-1185">Reference proteome</keyword>
<dbReference type="RefSeq" id="XP_066674819.1">
    <property type="nucleotide sequence ID" value="XM_066805046.1"/>
</dbReference>
<gene>
    <name evidence="1" type="ORF">PG997_000731</name>
</gene>
<name>A0ABR1XBM1_9PEZI</name>
<accession>A0ABR1XBM1</accession>
<dbReference type="Proteomes" id="UP001433268">
    <property type="component" value="Unassembled WGS sequence"/>
</dbReference>
<sequence length="165" mass="18118">MPSSSLSQVGGSCEVTIRWREESEEAEAVGRLDSRREHLKKWAGSVWRIGIEGSKNGDVIRKFRGATDESMGALPFGLGRFWGYTLALRAPPSAGASAWDRFPLHGPSATAEVPNTPTRTPRARNIRARNFEVVVDRTRALEGRHTTSHVWDSLAPGNLIEAPAE</sequence>
<dbReference type="EMBL" id="JAQQWN010000002">
    <property type="protein sequence ID" value="KAK8094046.1"/>
    <property type="molecule type" value="Genomic_DNA"/>
</dbReference>
<comment type="caution">
    <text evidence="1">The sequence shown here is derived from an EMBL/GenBank/DDBJ whole genome shotgun (WGS) entry which is preliminary data.</text>
</comment>
<dbReference type="GeneID" id="92038106"/>
<evidence type="ECO:0000313" key="2">
    <source>
        <dbReference type="Proteomes" id="UP001433268"/>
    </source>
</evidence>
<organism evidence="1 2">
    <name type="scientific">Apiospora hydei</name>
    <dbReference type="NCBI Taxonomy" id="1337664"/>
    <lineage>
        <taxon>Eukaryota</taxon>
        <taxon>Fungi</taxon>
        <taxon>Dikarya</taxon>
        <taxon>Ascomycota</taxon>
        <taxon>Pezizomycotina</taxon>
        <taxon>Sordariomycetes</taxon>
        <taxon>Xylariomycetidae</taxon>
        <taxon>Amphisphaeriales</taxon>
        <taxon>Apiosporaceae</taxon>
        <taxon>Apiospora</taxon>
    </lineage>
</organism>